<dbReference type="PANTHER" id="PTHR43567">
    <property type="entry name" value="FLAVOREDOXIN-RELATED-RELATED"/>
    <property type="match status" value="1"/>
</dbReference>
<evidence type="ECO:0000256" key="3">
    <source>
        <dbReference type="ARBA" id="ARBA00038054"/>
    </source>
</evidence>
<name>A0A921LNC6_9FIRM</name>
<comment type="cofactor">
    <cofactor evidence="1">
        <name>FMN</name>
        <dbReference type="ChEBI" id="CHEBI:58210"/>
    </cofactor>
</comment>
<dbReference type="GO" id="GO:0016646">
    <property type="term" value="F:oxidoreductase activity, acting on the CH-NH group of donors, NAD or NADP as acceptor"/>
    <property type="evidence" value="ECO:0007669"/>
    <property type="project" value="UniProtKB-ARBA"/>
</dbReference>
<dbReference type="AlphaFoldDB" id="A0A921LNC6"/>
<reference evidence="5" key="1">
    <citation type="journal article" date="2021" name="PeerJ">
        <title>Extensive microbial diversity within the chicken gut microbiome revealed by metagenomics and culture.</title>
        <authorList>
            <person name="Gilroy R."/>
            <person name="Ravi A."/>
            <person name="Getino M."/>
            <person name="Pursley I."/>
            <person name="Horton D.L."/>
            <person name="Alikhan N.F."/>
            <person name="Baker D."/>
            <person name="Gharbi K."/>
            <person name="Hall N."/>
            <person name="Watson M."/>
            <person name="Adriaenssens E.M."/>
            <person name="Foster-Nyarko E."/>
            <person name="Jarju S."/>
            <person name="Secka A."/>
            <person name="Antonio M."/>
            <person name="Oren A."/>
            <person name="Chaudhuri R.R."/>
            <person name="La Ragione R."/>
            <person name="Hildebrand F."/>
            <person name="Pallen M.J."/>
        </authorList>
    </citation>
    <scope>NUCLEOTIDE SEQUENCE</scope>
    <source>
        <strain evidence="5">ChiBcec21-2208</strain>
    </source>
</reference>
<keyword evidence="2" id="KW-0285">Flavoprotein</keyword>
<dbReference type="Proteomes" id="UP000782880">
    <property type="component" value="Unassembled WGS sequence"/>
</dbReference>
<dbReference type="PANTHER" id="PTHR43567:SF1">
    <property type="entry name" value="FLAVOREDOXIN"/>
    <property type="match status" value="1"/>
</dbReference>
<dbReference type="Gene3D" id="2.30.110.10">
    <property type="entry name" value="Electron Transport, Fmn-binding Protein, Chain A"/>
    <property type="match status" value="1"/>
</dbReference>
<dbReference type="InterPro" id="IPR052174">
    <property type="entry name" value="Flavoredoxin"/>
</dbReference>
<proteinExistence type="inferred from homology"/>
<sequence length="190" mass="20914">MSRQVWKGSTLLNPEPPVLVSCGSPEKPNLITVGWCGTICTQPPMLSISIRPERYSHHLIQESGEFVVNLPTESLVRAVDWCGVKSGRDVDKFAAMKLTPAPASKVGTVLLEESPINLECKVTQVIPLGSHDLFLAECVAVDVDERLLNEDGKLCLNKAKLIVYSHGDYLALGRCLGTFGYSVRKRKPRR</sequence>
<gene>
    <name evidence="5" type="ORF">K8V20_08020</name>
</gene>
<dbReference type="SUPFAM" id="SSF50475">
    <property type="entry name" value="FMN-binding split barrel"/>
    <property type="match status" value="1"/>
</dbReference>
<evidence type="ECO:0000256" key="2">
    <source>
        <dbReference type="ARBA" id="ARBA00022630"/>
    </source>
</evidence>
<evidence type="ECO:0000259" key="4">
    <source>
        <dbReference type="SMART" id="SM00903"/>
    </source>
</evidence>
<evidence type="ECO:0000313" key="6">
    <source>
        <dbReference type="Proteomes" id="UP000782880"/>
    </source>
</evidence>
<evidence type="ECO:0000256" key="1">
    <source>
        <dbReference type="ARBA" id="ARBA00001917"/>
    </source>
</evidence>
<accession>A0A921LNC6</accession>
<organism evidence="5 6">
    <name type="scientific">Subdoligranulum variabile</name>
    <dbReference type="NCBI Taxonomy" id="214851"/>
    <lineage>
        <taxon>Bacteria</taxon>
        <taxon>Bacillati</taxon>
        <taxon>Bacillota</taxon>
        <taxon>Clostridia</taxon>
        <taxon>Eubacteriales</taxon>
        <taxon>Oscillospiraceae</taxon>
        <taxon>Subdoligranulum</taxon>
    </lineage>
</organism>
<comment type="caution">
    <text evidence="5">The sequence shown here is derived from an EMBL/GenBank/DDBJ whole genome shotgun (WGS) entry which is preliminary data.</text>
</comment>
<dbReference type="GO" id="GO:0010181">
    <property type="term" value="F:FMN binding"/>
    <property type="evidence" value="ECO:0007669"/>
    <property type="project" value="InterPro"/>
</dbReference>
<dbReference type="InterPro" id="IPR002563">
    <property type="entry name" value="Flavin_Rdtase-like_dom"/>
</dbReference>
<protein>
    <submittedName>
        <fullName evidence="5">Flavin reductase family protein</fullName>
    </submittedName>
</protein>
<dbReference type="SMART" id="SM00903">
    <property type="entry name" value="Flavin_Reduct"/>
    <property type="match status" value="1"/>
</dbReference>
<reference evidence="5" key="2">
    <citation type="submission" date="2021-09" db="EMBL/GenBank/DDBJ databases">
        <authorList>
            <person name="Gilroy R."/>
        </authorList>
    </citation>
    <scope>NUCLEOTIDE SEQUENCE</scope>
    <source>
        <strain evidence="5">ChiBcec21-2208</strain>
    </source>
</reference>
<dbReference type="InterPro" id="IPR012349">
    <property type="entry name" value="Split_barrel_FMN-bd"/>
</dbReference>
<dbReference type="Pfam" id="PF01613">
    <property type="entry name" value="Flavin_Reduct"/>
    <property type="match status" value="1"/>
</dbReference>
<dbReference type="EMBL" id="DYVE01000208">
    <property type="protein sequence ID" value="HJG28571.1"/>
    <property type="molecule type" value="Genomic_DNA"/>
</dbReference>
<comment type="similarity">
    <text evidence="3">Belongs to the flavoredoxin family.</text>
</comment>
<feature type="domain" description="Flavin reductase like" evidence="4">
    <location>
        <begin position="11"/>
        <end position="156"/>
    </location>
</feature>
<evidence type="ECO:0000313" key="5">
    <source>
        <dbReference type="EMBL" id="HJG28571.1"/>
    </source>
</evidence>